<protein>
    <submittedName>
        <fullName evidence="10">Uncharacterized protein</fullName>
    </submittedName>
</protein>
<dbReference type="Pfam" id="PF02770">
    <property type="entry name" value="Acyl-CoA_dh_M"/>
    <property type="match status" value="1"/>
</dbReference>
<accession>A0A8J2WN36</accession>
<gene>
    <name evidence="10" type="ORF">DGAL_LOCUS12836</name>
</gene>
<keyword evidence="4" id="KW-0560">Oxidoreductase</keyword>
<evidence type="ECO:0000259" key="8">
    <source>
        <dbReference type="Pfam" id="PF18158"/>
    </source>
</evidence>
<comment type="similarity">
    <text evidence="1 4">Belongs to the acyl-CoA dehydrogenase family.</text>
</comment>
<name>A0A8J2WN36_9CRUS</name>
<keyword evidence="5" id="KW-0472">Membrane</keyword>
<feature type="domain" description="Acyl-CoA dehydrogenase/oxidase C-terminal" evidence="6">
    <location>
        <begin position="403"/>
        <end position="561"/>
    </location>
</feature>
<evidence type="ECO:0000256" key="1">
    <source>
        <dbReference type="ARBA" id="ARBA00009347"/>
    </source>
</evidence>
<dbReference type="PANTHER" id="PTHR42707">
    <property type="entry name" value="ACYL-COA DEHYDROGENASE"/>
    <property type="match status" value="1"/>
</dbReference>
<organism evidence="10 11">
    <name type="scientific">Daphnia galeata</name>
    <dbReference type="NCBI Taxonomy" id="27404"/>
    <lineage>
        <taxon>Eukaryota</taxon>
        <taxon>Metazoa</taxon>
        <taxon>Ecdysozoa</taxon>
        <taxon>Arthropoda</taxon>
        <taxon>Crustacea</taxon>
        <taxon>Branchiopoda</taxon>
        <taxon>Diplostraca</taxon>
        <taxon>Cladocera</taxon>
        <taxon>Anomopoda</taxon>
        <taxon>Daphniidae</taxon>
        <taxon>Daphnia</taxon>
    </lineage>
</organism>
<sequence length="699" mass="76643">MCIRMKLCCCGCCTLQTGTKIIGWIHLLSGFSTAVLNATTISLMTSVHESNHVEEYYTCIVKIIISVIWIAVSIPLLIAASKNSRPGLLSPWLNFQFLAIAGLGYGLYFSIVVILPAKEGSFIQDAPHMENSFEGDALLQRNLQRILPSEAFSAVKNELSMFGARVATDIYKLGRECELTPPYLKLQDAWANPQNKVVTCESWKELKRTSAREGLIALAYERDPKHQGFSRLIQMSKNYLFAPSSGLYSCPLAMTDGAAKTLEVAGLKNHGESFKNLTSRDPERFWTSGQWMTEKRGGSDVAGGTETLAVQDPNSKNMYKLYGYKFFSSATDADIALTLARVVDPATGKITSGTKGLSLFLVYVDQPSNLHLMRLKQKLGTKQLPTGELLLDGMTAELISSPGRGVASISSMLNITRLHNASASVSAMRRIISLARDYSQRRVAFGKLIRNHPLHVRTLADMELECRAGFSLFVEAGRLLSLEENGTATSEQQQLLRLLLPLLKLYTGKQCMKVVSEGLESFGGQGYMEDTGIPVILRDAQVTPIWEGTTNILSLDVLRALAKSEGQVLVAFNQRIQGVLDSSISPSLAECCTLLEKSRSQLISFAQKNPNQLEYVARDFAFGLARTLAGALLLEHASWSGAVDSDSAAAQRWLGQRDLLAQSLVSGQTTNHSTLSVQQLDDALVFDGYDPKNLLSPLF</sequence>
<dbReference type="Proteomes" id="UP000789390">
    <property type="component" value="Unassembled WGS sequence"/>
</dbReference>
<evidence type="ECO:0000259" key="6">
    <source>
        <dbReference type="Pfam" id="PF00441"/>
    </source>
</evidence>
<dbReference type="Gene3D" id="2.40.110.20">
    <property type="match status" value="1"/>
</dbReference>
<evidence type="ECO:0000256" key="2">
    <source>
        <dbReference type="ARBA" id="ARBA00022630"/>
    </source>
</evidence>
<dbReference type="PANTHER" id="PTHR42707:SF2">
    <property type="entry name" value="ACD11 DEHYDROGENASE"/>
    <property type="match status" value="1"/>
</dbReference>
<dbReference type="Gene3D" id="6.10.250.600">
    <property type="match status" value="1"/>
</dbReference>
<feature type="domain" description="Acyl-CoA dehydrogenase 11-like C-terminal" evidence="9">
    <location>
        <begin position="567"/>
        <end position="686"/>
    </location>
</feature>
<proteinExistence type="inferred from homology"/>
<dbReference type="OrthoDB" id="10251155at2759"/>
<keyword evidence="5" id="KW-0812">Transmembrane</keyword>
<feature type="transmembrane region" description="Helical" evidence="5">
    <location>
        <begin position="56"/>
        <end position="80"/>
    </location>
</feature>
<comment type="cofactor">
    <cofactor evidence="4">
        <name>FAD</name>
        <dbReference type="ChEBI" id="CHEBI:57692"/>
    </cofactor>
</comment>
<dbReference type="SUPFAM" id="SSF47203">
    <property type="entry name" value="Acyl-CoA dehydrogenase C-terminal domain-like"/>
    <property type="match status" value="1"/>
</dbReference>
<keyword evidence="2 4" id="KW-0285">Flavoprotein</keyword>
<evidence type="ECO:0000313" key="11">
    <source>
        <dbReference type="Proteomes" id="UP000789390"/>
    </source>
</evidence>
<dbReference type="InterPro" id="IPR009075">
    <property type="entry name" value="AcylCo_DH/oxidase_C"/>
</dbReference>
<dbReference type="InterPro" id="IPR036250">
    <property type="entry name" value="AcylCo_DH-like_C"/>
</dbReference>
<dbReference type="InterPro" id="IPR009100">
    <property type="entry name" value="AcylCoA_DH/oxidase_NM_dom_sf"/>
</dbReference>
<evidence type="ECO:0000313" key="10">
    <source>
        <dbReference type="EMBL" id="CAH0109359.1"/>
    </source>
</evidence>
<dbReference type="Pfam" id="PF00441">
    <property type="entry name" value="Acyl-CoA_dh_1"/>
    <property type="match status" value="1"/>
</dbReference>
<dbReference type="Pfam" id="PF22217">
    <property type="entry name" value="ACDH-11_C"/>
    <property type="match status" value="1"/>
</dbReference>
<dbReference type="SUPFAM" id="SSF56645">
    <property type="entry name" value="Acyl-CoA dehydrogenase NM domain-like"/>
    <property type="match status" value="1"/>
</dbReference>
<evidence type="ECO:0000256" key="3">
    <source>
        <dbReference type="ARBA" id="ARBA00022827"/>
    </source>
</evidence>
<dbReference type="InterPro" id="IPR052904">
    <property type="entry name" value="Acyl-CoA_dehydrogenase-like"/>
</dbReference>
<evidence type="ECO:0000256" key="4">
    <source>
        <dbReference type="RuleBase" id="RU362125"/>
    </source>
</evidence>
<feature type="domain" description="Adaptive response protein AidB N-terminal" evidence="8">
    <location>
        <begin position="130"/>
        <end position="263"/>
    </location>
</feature>
<dbReference type="InterPro" id="IPR053998">
    <property type="entry name" value="ACDH-11_C"/>
</dbReference>
<feature type="transmembrane region" description="Helical" evidence="5">
    <location>
        <begin position="21"/>
        <end position="44"/>
    </location>
</feature>
<dbReference type="InterPro" id="IPR041504">
    <property type="entry name" value="AidB_N"/>
</dbReference>
<keyword evidence="11" id="KW-1185">Reference proteome</keyword>
<keyword evidence="5" id="KW-1133">Transmembrane helix</keyword>
<keyword evidence="3 4" id="KW-0274">FAD</keyword>
<comment type="caution">
    <text evidence="10">The sequence shown here is derived from an EMBL/GenBank/DDBJ whole genome shotgun (WGS) entry which is preliminary data.</text>
</comment>
<feature type="domain" description="Acyl-CoA oxidase/dehydrogenase middle" evidence="7">
    <location>
        <begin position="290"/>
        <end position="393"/>
    </location>
</feature>
<evidence type="ECO:0000256" key="5">
    <source>
        <dbReference type="SAM" id="Phobius"/>
    </source>
</evidence>
<dbReference type="EMBL" id="CAKKLH010000292">
    <property type="protein sequence ID" value="CAH0109359.1"/>
    <property type="molecule type" value="Genomic_DNA"/>
</dbReference>
<dbReference type="Gene3D" id="1.20.140.10">
    <property type="entry name" value="Butyryl-CoA Dehydrogenase, subunit A, domain 3"/>
    <property type="match status" value="1"/>
</dbReference>
<feature type="transmembrane region" description="Helical" evidence="5">
    <location>
        <begin position="92"/>
        <end position="115"/>
    </location>
</feature>
<evidence type="ECO:0000259" key="9">
    <source>
        <dbReference type="Pfam" id="PF22217"/>
    </source>
</evidence>
<dbReference type="InterPro" id="IPR006091">
    <property type="entry name" value="Acyl-CoA_Oxase/DH_mid-dom"/>
</dbReference>
<reference evidence="10" key="1">
    <citation type="submission" date="2021-11" db="EMBL/GenBank/DDBJ databases">
        <authorList>
            <person name="Schell T."/>
        </authorList>
    </citation>
    <scope>NUCLEOTIDE SEQUENCE</scope>
    <source>
        <strain evidence="10">M5</strain>
    </source>
</reference>
<evidence type="ECO:0000259" key="7">
    <source>
        <dbReference type="Pfam" id="PF02770"/>
    </source>
</evidence>
<dbReference type="AlphaFoldDB" id="A0A8J2WN36"/>
<dbReference type="Pfam" id="PF18158">
    <property type="entry name" value="AidB_N"/>
    <property type="match status" value="1"/>
</dbReference>
<dbReference type="GO" id="GO:0003995">
    <property type="term" value="F:acyl-CoA dehydrogenase activity"/>
    <property type="evidence" value="ECO:0007669"/>
    <property type="project" value="TreeGrafter"/>
</dbReference>